<evidence type="ECO:0000313" key="3">
    <source>
        <dbReference type="Proteomes" id="UP000035681"/>
    </source>
</evidence>
<dbReference type="PANTHER" id="PTHR24416">
    <property type="entry name" value="TYROSINE-PROTEIN KINASE RECEPTOR"/>
    <property type="match status" value="1"/>
</dbReference>
<name>A0AAF5HZ26_STRER</name>
<keyword evidence="3" id="KW-1185">Reference proteome</keyword>
<keyword evidence="1" id="KW-0812">Transmembrane</keyword>
<evidence type="ECO:0000259" key="2">
    <source>
        <dbReference type="PROSITE" id="PS50011"/>
    </source>
</evidence>
<organism evidence="3 4">
    <name type="scientific">Strongyloides stercoralis</name>
    <name type="common">Threadworm</name>
    <dbReference type="NCBI Taxonomy" id="6248"/>
    <lineage>
        <taxon>Eukaryota</taxon>
        <taxon>Metazoa</taxon>
        <taxon>Ecdysozoa</taxon>
        <taxon>Nematoda</taxon>
        <taxon>Chromadorea</taxon>
        <taxon>Rhabditida</taxon>
        <taxon>Tylenchina</taxon>
        <taxon>Panagrolaimomorpha</taxon>
        <taxon>Strongyloidoidea</taxon>
        <taxon>Strongyloididae</taxon>
        <taxon>Strongyloides</taxon>
    </lineage>
</organism>
<keyword evidence="1" id="KW-0472">Membrane</keyword>
<dbReference type="WBParaSite" id="TCONS_00004045.p1">
    <property type="protein sequence ID" value="TCONS_00004045.p1"/>
    <property type="gene ID" value="XLOC_000955"/>
</dbReference>
<dbReference type="Proteomes" id="UP000035681">
    <property type="component" value="Unplaced"/>
</dbReference>
<sequence>INLYNYSYSAIIPINLKKILCKNNPNFKFCLEIWNINGIINSQTFFSQNEKLNYYPITDEKKNELFVDQSAYEALKDEKNIEGKYNPSTVSQMVQYNNEYCNNVKGYIRIFRKLQLISKPFQVDMDNNKTKIVSDKSIELVLALYLEKIAPNDINLSFLYNNIEISWVPNLKDSIVSQRYQPYIGNITFLNKNEIGIIIYFSKVNHILESIYEIKITQILLNSCLNFINFNPPLKKLIKFNCDNFSPSLCKINNIKSNYNKIPKRNCLSIGKWSAALQKHSNGKINALINLEYLLVNENDQIMKENFKYVAFMGYCNSKVDTNNKCQLNYDGLRRKTLCNPKRKVCTGLSSIELNNFDFTKKKLAILVCIVMYEEFTDSWDYSSINLKEYKADVINNNDDQKLYISDKKDEKFALGWQVIIAYGTVLILLFLLLFWTIINKQRNINYKSEISIYNRKKLSFQNVIQRYYSSSNITIKFEKPIYIGNTSIICKGYFGTQNKSDNIPKNGLENVKEFVAKIPKINTTENELHEFLNEIVIYKHLDNNSKIVNFYGYTKLHDKKVLLLEYCSKFDLKSHLQLCRQHAYKLQKLGYDIEACDPSTIPEMNTNLMITLKNALGIAVQIICGLEYLHIKEIIHCSLQTNNIFLTETFSVKIGDFGKSLYTGGVSKTHKTFMGLIDILDGENYRWLPLEAIKNSKFSFKTDIWSFGVLLQEILTLGGFPYHNTVFSKEGYQTFLEQKNCLPKSENAPNYVYKIQQSCWQLNKDDRPKISSLKKIFVNLYKSISASDYIKNYNFVPSKDISIYQNYLENNSYIPMIDRENYIDSDHYLISNFHTNENEIKYNFLFETERLLVYKMKLLILIISIIAAISAQYYYMYPYYYYYPQQAYYPLAYPQYTPTTDYTNKTVTNENDQNITTQFSQDESQNNNQQNLHDNQNNSLQKTNLYYVPYNYLYYPYIKRR</sequence>
<dbReference type="AlphaFoldDB" id="A0AAF5HZ26"/>
<dbReference type="GO" id="GO:0005524">
    <property type="term" value="F:ATP binding"/>
    <property type="evidence" value="ECO:0007669"/>
    <property type="project" value="InterPro"/>
</dbReference>
<protein>
    <submittedName>
        <fullName evidence="4">Protein kinase domain-containing protein</fullName>
    </submittedName>
</protein>
<accession>A0AAF5HZ26</accession>
<dbReference type="Pfam" id="PF07714">
    <property type="entry name" value="PK_Tyr_Ser-Thr"/>
    <property type="match status" value="1"/>
</dbReference>
<dbReference type="InterPro" id="IPR050122">
    <property type="entry name" value="RTK"/>
</dbReference>
<dbReference type="GO" id="GO:0043235">
    <property type="term" value="C:receptor complex"/>
    <property type="evidence" value="ECO:0007669"/>
    <property type="project" value="TreeGrafter"/>
</dbReference>
<dbReference type="Gene3D" id="1.10.510.10">
    <property type="entry name" value="Transferase(Phosphotransferase) domain 1"/>
    <property type="match status" value="1"/>
</dbReference>
<reference evidence="4" key="1">
    <citation type="submission" date="2024-02" db="UniProtKB">
        <authorList>
            <consortium name="WormBaseParasite"/>
        </authorList>
    </citation>
    <scope>IDENTIFICATION</scope>
</reference>
<evidence type="ECO:0000313" key="4">
    <source>
        <dbReference type="WBParaSite" id="TCONS_00004045.p1"/>
    </source>
</evidence>
<keyword evidence="1" id="KW-1133">Transmembrane helix</keyword>
<dbReference type="Gene3D" id="3.30.200.20">
    <property type="entry name" value="Phosphorylase Kinase, domain 1"/>
    <property type="match status" value="1"/>
</dbReference>
<dbReference type="InterPro" id="IPR001245">
    <property type="entry name" value="Ser-Thr/Tyr_kinase_cat_dom"/>
</dbReference>
<dbReference type="GO" id="GO:0007169">
    <property type="term" value="P:cell surface receptor protein tyrosine kinase signaling pathway"/>
    <property type="evidence" value="ECO:0007669"/>
    <property type="project" value="TreeGrafter"/>
</dbReference>
<feature type="transmembrane region" description="Helical" evidence="1">
    <location>
        <begin position="415"/>
        <end position="439"/>
    </location>
</feature>
<dbReference type="GO" id="GO:0004714">
    <property type="term" value="F:transmembrane receptor protein tyrosine kinase activity"/>
    <property type="evidence" value="ECO:0007669"/>
    <property type="project" value="TreeGrafter"/>
</dbReference>
<dbReference type="PRINTS" id="PR00109">
    <property type="entry name" value="TYRKINASE"/>
</dbReference>
<dbReference type="PANTHER" id="PTHR24416:SF611">
    <property type="entry name" value="TYROSINE-PROTEIN KINASE TRANSMEMBRANE RECEPTOR ROR"/>
    <property type="match status" value="1"/>
</dbReference>
<dbReference type="PROSITE" id="PS50011">
    <property type="entry name" value="PROTEIN_KINASE_DOM"/>
    <property type="match status" value="1"/>
</dbReference>
<dbReference type="InterPro" id="IPR000719">
    <property type="entry name" value="Prot_kinase_dom"/>
</dbReference>
<dbReference type="GO" id="GO:0005886">
    <property type="term" value="C:plasma membrane"/>
    <property type="evidence" value="ECO:0007669"/>
    <property type="project" value="TreeGrafter"/>
</dbReference>
<evidence type="ECO:0000256" key="1">
    <source>
        <dbReference type="SAM" id="Phobius"/>
    </source>
</evidence>
<feature type="domain" description="Protein kinase" evidence="2">
    <location>
        <begin position="484"/>
        <end position="779"/>
    </location>
</feature>
<feature type="transmembrane region" description="Helical" evidence="1">
    <location>
        <begin position="859"/>
        <end position="876"/>
    </location>
</feature>
<proteinExistence type="predicted"/>
<dbReference type="InterPro" id="IPR011009">
    <property type="entry name" value="Kinase-like_dom_sf"/>
</dbReference>
<dbReference type="SUPFAM" id="SSF56112">
    <property type="entry name" value="Protein kinase-like (PK-like)"/>
    <property type="match status" value="1"/>
</dbReference>